<name>A0ABP9AKL0_9SPHI</name>
<dbReference type="EMBL" id="BAABIQ010000005">
    <property type="protein sequence ID" value="GAA4782736.1"/>
    <property type="molecule type" value="Genomic_DNA"/>
</dbReference>
<comment type="caution">
    <text evidence="1">The sequence shown here is derived from an EMBL/GenBank/DDBJ whole genome shotgun (WGS) entry which is preliminary data.</text>
</comment>
<organism evidence="1 2">
    <name type="scientific">Olivibacter ginsenosidimutans</name>
    <dbReference type="NCBI Taxonomy" id="1176537"/>
    <lineage>
        <taxon>Bacteria</taxon>
        <taxon>Pseudomonadati</taxon>
        <taxon>Bacteroidota</taxon>
        <taxon>Sphingobacteriia</taxon>
        <taxon>Sphingobacteriales</taxon>
        <taxon>Sphingobacteriaceae</taxon>
        <taxon>Olivibacter</taxon>
    </lineage>
</organism>
<evidence type="ECO:0000313" key="1">
    <source>
        <dbReference type="EMBL" id="GAA4782736.1"/>
    </source>
</evidence>
<protein>
    <submittedName>
        <fullName evidence="1">Uncharacterized protein</fullName>
    </submittedName>
</protein>
<gene>
    <name evidence="1" type="ORF">GCM10023231_07990</name>
</gene>
<dbReference type="Proteomes" id="UP001501411">
    <property type="component" value="Unassembled WGS sequence"/>
</dbReference>
<proteinExistence type="predicted"/>
<sequence length="147" mass="16268">MFDHIYLFKSYVMKHIFILASLISGILICNPGKAGSLSKTNSVNLPASQQTNLIDVKANNSTFVEVNVNIQNQVTGTYYSFVVPPNVSNVVVGQVPKSDDYYNILMQASRPVKMRFYWAESSGLTTAFYAENVPLAGCESCPSIWID</sequence>
<evidence type="ECO:0000313" key="2">
    <source>
        <dbReference type="Proteomes" id="UP001501411"/>
    </source>
</evidence>
<keyword evidence="2" id="KW-1185">Reference proteome</keyword>
<reference evidence="2" key="1">
    <citation type="journal article" date="2019" name="Int. J. Syst. Evol. Microbiol.">
        <title>The Global Catalogue of Microorganisms (GCM) 10K type strain sequencing project: providing services to taxonomists for standard genome sequencing and annotation.</title>
        <authorList>
            <consortium name="The Broad Institute Genomics Platform"/>
            <consortium name="The Broad Institute Genome Sequencing Center for Infectious Disease"/>
            <person name="Wu L."/>
            <person name="Ma J."/>
        </authorList>
    </citation>
    <scope>NUCLEOTIDE SEQUENCE [LARGE SCALE GENOMIC DNA]</scope>
    <source>
        <strain evidence="2">JCM 18200</strain>
    </source>
</reference>
<accession>A0ABP9AKL0</accession>